<dbReference type="PROSITE" id="PS50850">
    <property type="entry name" value="MFS"/>
    <property type="match status" value="1"/>
</dbReference>
<evidence type="ECO:0000256" key="2">
    <source>
        <dbReference type="ARBA" id="ARBA00022692"/>
    </source>
</evidence>
<evidence type="ECO:0000256" key="4">
    <source>
        <dbReference type="ARBA" id="ARBA00023136"/>
    </source>
</evidence>
<feature type="transmembrane region" description="Helical" evidence="5">
    <location>
        <begin position="200"/>
        <end position="223"/>
    </location>
</feature>
<organism evidence="7 8">
    <name type="scientific">Roseovarius tolerans</name>
    <dbReference type="NCBI Taxonomy" id="74031"/>
    <lineage>
        <taxon>Bacteria</taxon>
        <taxon>Pseudomonadati</taxon>
        <taxon>Pseudomonadota</taxon>
        <taxon>Alphaproteobacteria</taxon>
        <taxon>Rhodobacterales</taxon>
        <taxon>Roseobacteraceae</taxon>
        <taxon>Roseovarius</taxon>
    </lineage>
</organism>
<dbReference type="PATRIC" id="fig|74031.6.peg.522"/>
<protein>
    <submittedName>
        <fullName evidence="7">Putative MFS-type transporter YcaD</fullName>
    </submittedName>
</protein>
<feature type="transmembrane region" description="Helical" evidence="5">
    <location>
        <begin position="156"/>
        <end position="179"/>
    </location>
</feature>
<dbReference type="Pfam" id="PF07690">
    <property type="entry name" value="MFS_1"/>
    <property type="match status" value="1"/>
</dbReference>
<dbReference type="OrthoDB" id="9810614at2"/>
<dbReference type="InterPro" id="IPR005828">
    <property type="entry name" value="MFS_sugar_transport-like"/>
</dbReference>
<dbReference type="SUPFAM" id="SSF103473">
    <property type="entry name" value="MFS general substrate transporter"/>
    <property type="match status" value="1"/>
</dbReference>
<keyword evidence="8" id="KW-1185">Reference proteome</keyword>
<comment type="caution">
    <text evidence="7">The sequence shown here is derived from an EMBL/GenBank/DDBJ whole genome shotgun (WGS) entry which is preliminary data.</text>
</comment>
<dbReference type="AlphaFoldDB" id="A0A0L6CYS9"/>
<proteinExistence type="predicted"/>
<dbReference type="GO" id="GO:0022857">
    <property type="term" value="F:transmembrane transporter activity"/>
    <property type="evidence" value="ECO:0007669"/>
    <property type="project" value="InterPro"/>
</dbReference>
<dbReference type="InterPro" id="IPR047200">
    <property type="entry name" value="MFS_YcaD-like"/>
</dbReference>
<feature type="transmembrane region" description="Helical" evidence="5">
    <location>
        <begin position="235"/>
        <end position="257"/>
    </location>
</feature>
<dbReference type="EMBL" id="LGVV01000004">
    <property type="protein sequence ID" value="KNX42860.1"/>
    <property type="molecule type" value="Genomic_DNA"/>
</dbReference>
<feature type="transmembrane region" description="Helical" evidence="5">
    <location>
        <begin position="354"/>
        <end position="372"/>
    </location>
</feature>
<evidence type="ECO:0000313" key="8">
    <source>
        <dbReference type="Proteomes" id="UP000037046"/>
    </source>
</evidence>
<dbReference type="InterPro" id="IPR011701">
    <property type="entry name" value="MFS"/>
</dbReference>
<evidence type="ECO:0000259" key="6">
    <source>
        <dbReference type="PROSITE" id="PS50850"/>
    </source>
</evidence>
<dbReference type="InterPro" id="IPR020846">
    <property type="entry name" value="MFS_dom"/>
</dbReference>
<feature type="transmembrane region" description="Helical" evidence="5">
    <location>
        <begin position="290"/>
        <end position="311"/>
    </location>
</feature>
<keyword evidence="3 5" id="KW-1133">Transmembrane helix</keyword>
<dbReference type="PANTHER" id="PTHR23521">
    <property type="entry name" value="TRANSPORTER MFS SUPERFAMILY"/>
    <property type="match status" value="1"/>
</dbReference>
<dbReference type="RefSeq" id="WP_050661455.1">
    <property type="nucleotide sequence ID" value="NZ_CP118494.1"/>
</dbReference>
<dbReference type="CDD" id="cd17477">
    <property type="entry name" value="MFS_YcaD_like"/>
    <property type="match status" value="1"/>
</dbReference>
<sequence length="422" mass="44407">MFKVLGSVWALLLGMTLIMIGNGMQATLMGVRGGIEGFGTLQLSVITSAYFLGFLVGSRVTPEMIRRVGHVRVFAALGSFISAGLIAFPVLTDPYSWTVIRILLGFCLSGVYVTAESWLNNAATNTTRGKILSAYMIAQTTGIIAAQGLMNLGEAAGYFLFVVPSILVSLSFAPILLSATPTPAFETDKPMTLRRLYESSPLASVGMLILGGIFAAQFGMASVYGAEAGLSVGQISGFVASIFTGAMVFQVPVGWLSDRLDRRLLILGVSAVGAVSTGVGAFLGVDFETLLVLGFVIGGMASPLYSLFIAYTNDFLQIEDMAAASGGLVFVYGMGAIVGPVATGQLMNVVGPHGFWLFLAGLFTLIAVYAAWRMTRRPSVPVDETGAYLGVSPTGSPVALAAAQEWYVDTAEETAEDEAREV</sequence>
<accession>A0A0L6CYS9</accession>
<feature type="transmembrane region" description="Helical" evidence="5">
    <location>
        <begin position="264"/>
        <end position="284"/>
    </location>
</feature>
<comment type="subcellular location">
    <subcellularLocation>
        <location evidence="1">Membrane</location>
    </subcellularLocation>
</comment>
<feature type="transmembrane region" description="Helical" evidence="5">
    <location>
        <begin position="131"/>
        <end position="150"/>
    </location>
</feature>
<dbReference type="Gene3D" id="1.20.1250.20">
    <property type="entry name" value="MFS general substrate transporter like domains"/>
    <property type="match status" value="2"/>
</dbReference>
<reference evidence="8" key="1">
    <citation type="submission" date="2015-07" db="EMBL/GenBank/DDBJ databases">
        <title>Draft Genome Sequence of Roseovarius tolerans EL-164, a producer of N-Acylated Alanine Methyl Esters (NAMEs).</title>
        <authorList>
            <person name="Voget S."/>
            <person name="Bruns H."/>
            <person name="Wagner-Doebler I."/>
            <person name="Schulz S."/>
            <person name="Daniel R."/>
        </authorList>
    </citation>
    <scope>NUCLEOTIDE SEQUENCE [LARGE SCALE GENOMIC DNA]</scope>
    <source>
        <strain evidence="8">EL-164</strain>
    </source>
</reference>
<keyword evidence="4 5" id="KW-0472">Membrane</keyword>
<dbReference type="GO" id="GO:0005886">
    <property type="term" value="C:plasma membrane"/>
    <property type="evidence" value="ECO:0007669"/>
    <property type="project" value="TreeGrafter"/>
</dbReference>
<feature type="transmembrane region" description="Helical" evidence="5">
    <location>
        <begin position="41"/>
        <end position="61"/>
    </location>
</feature>
<dbReference type="Proteomes" id="UP000037046">
    <property type="component" value="Unassembled WGS sequence"/>
</dbReference>
<name>A0A0L6CYS9_9RHOB</name>
<feature type="transmembrane region" description="Helical" evidence="5">
    <location>
        <begin position="323"/>
        <end position="342"/>
    </location>
</feature>
<dbReference type="InterPro" id="IPR036259">
    <property type="entry name" value="MFS_trans_sf"/>
</dbReference>
<feature type="transmembrane region" description="Helical" evidence="5">
    <location>
        <begin position="98"/>
        <end position="119"/>
    </location>
</feature>
<feature type="domain" description="Major facilitator superfamily (MFS) profile" evidence="6">
    <location>
        <begin position="2"/>
        <end position="379"/>
    </location>
</feature>
<evidence type="ECO:0000256" key="5">
    <source>
        <dbReference type="SAM" id="Phobius"/>
    </source>
</evidence>
<evidence type="ECO:0000256" key="1">
    <source>
        <dbReference type="ARBA" id="ARBA00004370"/>
    </source>
</evidence>
<dbReference type="STRING" id="74031.SAMN04488077_11026"/>
<evidence type="ECO:0000313" key="7">
    <source>
        <dbReference type="EMBL" id="KNX42860.1"/>
    </source>
</evidence>
<gene>
    <name evidence="7" type="primary">ycaD_1</name>
    <name evidence="7" type="ORF">ROTO_05070</name>
</gene>
<evidence type="ECO:0000256" key="3">
    <source>
        <dbReference type="ARBA" id="ARBA00022989"/>
    </source>
</evidence>
<dbReference type="PANTHER" id="PTHR23521:SF3">
    <property type="entry name" value="MFS TRANSPORTER"/>
    <property type="match status" value="1"/>
</dbReference>
<dbReference type="Pfam" id="PF00083">
    <property type="entry name" value="Sugar_tr"/>
    <property type="match status" value="1"/>
</dbReference>
<feature type="transmembrane region" description="Helical" evidence="5">
    <location>
        <begin position="73"/>
        <end position="92"/>
    </location>
</feature>
<keyword evidence="2 5" id="KW-0812">Transmembrane</keyword>